<dbReference type="Proteomes" id="UP000177053">
    <property type="component" value="Unassembled WGS sequence"/>
</dbReference>
<keyword evidence="4" id="KW-0808">Transferase</keyword>
<dbReference type="PANTHER" id="PTHR43646">
    <property type="entry name" value="GLYCOSYLTRANSFERASE"/>
    <property type="match status" value="1"/>
</dbReference>
<dbReference type="SUPFAM" id="SSF53448">
    <property type="entry name" value="Nucleotide-diphospho-sugar transferases"/>
    <property type="match status" value="1"/>
</dbReference>
<evidence type="ECO:0000256" key="3">
    <source>
        <dbReference type="ARBA" id="ARBA00022676"/>
    </source>
</evidence>
<dbReference type="InterPro" id="IPR029044">
    <property type="entry name" value="Nucleotide-diphossugar_trans"/>
</dbReference>
<accession>A0A1F7XCG6</accession>
<proteinExistence type="predicted"/>
<comment type="caution">
    <text evidence="8">The sequence shown here is derived from an EMBL/GenBank/DDBJ whole genome shotgun (WGS) entry which is preliminary data.</text>
</comment>
<comment type="subcellular location">
    <subcellularLocation>
        <location evidence="1">Cell membrane</location>
    </subcellularLocation>
</comment>
<gene>
    <name evidence="8" type="ORF">A2Z22_03280</name>
</gene>
<keyword evidence="6" id="KW-0802">TPR repeat</keyword>
<dbReference type="InterPro" id="IPR001173">
    <property type="entry name" value="Glyco_trans_2-like"/>
</dbReference>
<reference evidence="8 9" key="1">
    <citation type="journal article" date="2016" name="Nat. Commun.">
        <title>Thousands of microbial genomes shed light on interconnected biogeochemical processes in an aquifer system.</title>
        <authorList>
            <person name="Anantharaman K."/>
            <person name="Brown C.T."/>
            <person name="Hug L.A."/>
            <person name="Sharon I."/>
            <person name="Castelle C.J."/>
            <person name="Probst A.J."/>
            <person name="Thomas B.C."/>
            <person name="Singh A."/>
            <person name="Wilkins M.J."/>
            <person name="Karaoz U."/>
            <person name="Brodie E.L."/>
            <person name="Williams K.H."/>
            <person name="Hubbard S.S."/>
            <person name="Banfield J.F."/>
        </authorList>
    </citation>
    <scope>NUCLEOTIDE SEQUENCE [LARGE SCALE GENOMIC DNA]</scope>
</reference>
<dbReference type="GO" id="GO:0005886">
    <property type="term" value="C:plasma membrane"/>
    <property type="evidence" value="ECO:0007669"/>
    <property type="project" value="UniProtKB-SubCell"/>
</dbReference>
<dbReference type="GO" id="GO:0016757">
    <property type="term" value="F:glycosyltransferase activity"/>
    <property type="evidence" value="ECO:0007669"/>
    <property type="project" value="UniProtKB-KW"/>
</dbReference>
<dbReference type="AlphaFoldDB" id="A0A1F7XCG6"/>
<feature type="repeat" description="TPR" evidence="6">
    <location>
        <begin position="473"/>
        <end position="506"/>
    </location>
</feature>
<name>A0A1F7XCG6_9BACT</name>
<keyword evidence="5" id="KW-0472">Membrane</keyword>
<dbReference type="PROSITE" id="PS50005">
    <property type="entry name" value="TPR"/>
    <property type="match status" value="1"/>
</dbReference>
<evidence type="ECO:0000256" key="4">
    <source>
        <dbReference type="ARBA" id="ARBA00022679"/>
    </source>
</evidence>
<dbReference type="InterPro" id="IPR019734">
    <property type="entry name" value="TPR_rpt"/>
</dbReference>
<dbReference type="Pfam" id="PF00535">
    <property type="entry name" value="Glycos_transf_2"/>
    <property type="match status" value="1"/>
</dbReference>
<sequence length="518" mass="58544">MRAIEKVLNEKDNDYSILEKTFYESTGTPLSLCFNCPPSDKSSVTKPLTVSVVIPTWNASTTIRSCLTAIEQSSFNIKFQNRLQVIVVDDGSTDKTWEVVKSYPFLLHLTLIKQSNYGQAKALNTGISVAEGDIIISCDADMILNYYAIEHFVIRHQILPNVLLAGFRADISGDSPIVKPDNIRQKGCPLGINLSRDERITYSTPGWPYNMCLASGHYKKLGNARGLWMPDDNNCEDPWRLSDLVFGALFSLPKAIYLKLGGYDERLQGWGSTDGLLAAKAISEGQYIIPIYSSSGLHISHPFRTKDKKLEYAQNRKKFFKIIQTEMIDNHQNWISRAKNRIIDSYTREPSKSVAKIHTRNVNVSPENKVDNLLAIGDYAEAQRILIKDLSKSNDYSSHLKLGKVFIETERFKEAITVLENISSSNLPSEVSIELAIAKAADGQFNSAHSMLYALSEINPKTKDLTYWFYTPPDTHIKQGRKYFEQGFYQIARRCFEAALISEPNNQQAIKYRSLCME</sequence>
<dbReference type="Gene3D" id="1.25.40.10">
    <property type="entry name" value="Tetratricopeptide repeat domain"/>
    <property type="match status" value="1"/>
</dbReference>
<dbReference type="PANTHER" id="PTHR43646:SF2">
    <property type="entry name" value="GLYCOSYLTRANSFERASE 2-LIKE DOMAIN-CONTAINING PROTEIN"/>
    <property type="match status" value="1"/>
</dbReference>
<evidence type="ECO:0000259" key="7">
    <source>
        <dbReference type="Pfam" id="PF00535"/>
    </source>
</evidence>
<evidence type="ECO:0000313" key="8">
    <source>
        <dbReference type="EMBL" id="OGM12088.1"/>
    </source>
</evidence>
<keyword evidence="3" id="KW-0328">Glycosyltransferase</keyword>
<evidence type="ECO:0000256" key="1">
    <source>
        <dbReference type="ARBA" id="ARBA00004236"/>
    </source>
</evidence>
<evidence type="ECO:0000256" key="5">
    <source>
        <dbReference type="ARBA" id="ARBA00023136"/>
    </source>
</evidence>
<keyword evidence="2" id="KW-1003">Cell membrane</keyword>
<dbReference type="Pfam" id="PF13432">
    <property type="entry name" value="TPR_16"/>
    <property type="match status" value="1"/>
</dbReference>
<dbReference type="Gene3D" id="3.90.550.10">
    <property type="entry name" value="Spore Coat Polysaccharide Biosynthesis Protein SpsA, Chain A"/>
    <property type="match status" value="1"/>
</dbReference>
<evidence type="ECO:0000313" key="9">
    <source>
        <dbReference type="Proteomes" id="UP000177053"/>
    </source>
</evidence>
<evidence type="ECO:0000256" key="6">
    <source>
        <dbReference type="PROSITE-ProRule" id="PRU00339"/>
    </source>
</evidence>
<feature type="domain" description="Glycosyltransferase 2-like" evidence="7">
    <location>
        <begin position="51"/>
        <end position="178"/>
    </location>
</feature>
<evidence type="ECO:0000256" key="2">
    <source>
        <dbReference type="ARBA" id="ARBA00022475"/>
    </source>
</evidence>
<dbReference type="CDD" id="cd00761">
    <property type="entry name" value="Glyco_tranf_GTA_type"/>
    <property type="match status" value="1"/>
</dbReference>
<dbReference type="EMBL" id="MGFS01000003">
    <property type="protein sequence ID" value="OGM12088.1"/>
    <property type="molecule type" value="Genomic_DNA"/>
</dbReference>
<protein>
    <recommendedName>
        <fullName evidence="7">Glycosyltransferase 2-like domain-containing protein</fullName>
    </recommendedName>
</protein>
<organism evidence="8 9">
    <name type="scientific">Candidatus Woesebacteria bacterium RBG_16_34_12</name>
    <dbReference type="NCBI Taxonomy" id="1802480"/>
    <lineage>
        <taxon>Bacteria</taxon>
        <taxon>Candidatus Woeseibacteriota</taxon>
    </lineage>
</organism>
<dbReference type="SUPFAM" id="SSF48452">
    <property type="entry name" value="TPR-like"/>
    <property type="match status" value="1"/>
</dbReference>
<dbReference type="InterPro" id="IPR011990">
    <property type="entry name" value="TPR-like_helical_dom_sf"/>
</dbReference>